<evidence type="ECO:0000313" key="2">
    <source>
        <dbReference type="EMBL" id="RDE09195.1"/>
    </source>
</evidence>
<keyword evidence="1" id="KW-0732">Signal</keyword>
<gene>
    <name evidence="2" type="ORF">DVH29_06930</name>
</gene>
<dbReference type="AlphaFoldDB" id="A0A369W5Q6"/>
<organism evidence="2 3">
    <name type="scientific">Pelagibacterium lacus</name>
    <dbReference type="NCBI Taxonomy" id="2282655"/>
    <lineage>
        <taxon>Bacteria</taxon>
        <taxon>Pseudomonadati</taxon>
        <taxon>Pseudomonadota</taxon>
        <taxon>Alphaproteobacteria</taxon>
        <taxon>Hyphomicrobiales</taxon>
        <taxon>Devosiaceae</taxon>
        <taxon>Pelagibacterium</taxon>
    </lineage>
</organism>
<comment type="caution">
    <text evidence="2">The sequence shown here is derived from an EMBL/GenBank/DDBJ whole genome shotgun (WGS) entry which is preliminary data.</text>
</comment>
<name>A0A369W5Q6_9HYPH</name>
<accession>A0A369W5Q6</accession>
<dbReference type="RefSeq" id="WP_114645448.1">
    <property type="nucleotide sequence ID" value="NZ_QQNH01000007.1"/>
</dbReference>
<reference evidence="3" key="1">
    <citation type="submission" date="2018-07" db="EMBL/GenBank/DDBJ databases">
        <authorList>
            <person name="Liu B.-T."/>
            <person name="Du Z."/>
        </authorList>
    </citation>
    <scope>NUCLEOTIDE SEQUENCE [LARGE SCALE GENOMIC DNA]</scope>
    <source>
        <strain evidence="3">XYN52</strain>
    </source>
</reference>
<protein>
    <submittedName>
        <fullName evidence="2">Uncharacterized protein</fullName>
    </submittedName>
</protein>
<dbReference type="Proteomes" id="UP000253759">
    <property type="component" value="Unassembled WGS sequence"/>
</dbReference>
<proteinExistence type="predicted"/>
<evidence type="ECO:0000313" key="3">
    <source>
        <dbReference type="Proteomes" id="UP000253759"/>
    </source>
</evidence>
<keyword evidence="3" id="KW-1185">Reference proteome</keyword>
<feature type="chain" id="PRO_5016828077" evidence="1">
    <location>
        <begin position="24"/>
        <end position="234"/>
    </location>
</feature>
<dbReference type="EMBL" id="QQNH01000007">
    <property type="protein sequence ID" value="RDE09195.1"/>
    <property type="molecule type" value="Genomic_DNA"/>
</dbReference>
<feature type="signal peptide" evidence="1">
    <location>
        <begin position="1"/>
        <end position="23"/>
    </location>
</feature>
<evidence type="ECO:0000256" key="1">
    <source>
        <dbReference type="SAM" id="SignalP"/>
    </source>
</evidence>
<dbReference type="OrthoDB" id="8218312at2"/>
<sequence length="234" mass="25553">MTTRFARIAALSLGLFAAIGAEAAMACAGRPTVWDISLGAAVSDLPTGFGDYACGSNGGPPGRPLQGFGDYLQCNPDQRGWHEVYFRYDDEEEFVARALEQQRRIAMCEGTQVFGIPVVASVLLDEGGTVQGIRIVSDPRGTEPAQRDDHWALGNMLRRHFPGDWECSPLALGPGSTPVGSFQPDQECVLSADGVEMTIRQHYHHRIGQAFVDDFDVVQPGLFVSDAYFEMIRK</sequence>